<feature type="transmembrane region" description="Helical" evidence="1">
    <location>
        <begin position="265"/>
        <end position="283"/>
    </location>
</feature>
<feature type="transmembrane region" description="Helical" evidence="1">
    <location>
        <begin position="37"/>
        <end position="60"/>
    </location>
</feature>
<dbReference type="AlphaFoldDB" id="A0A6N4RFF2"/>
<sequence>MIDSLTSFRFITALIVFIFHCYIHFGFKLDIKFIDVFFKHGAVFMTGFFVLSGFIMTHVYRSWDFSERASIWAFYIKRFAKIYPVYIVATVVFFLFFSQDYTPQQWVRIVVNDLFLVQGFFERMFPFGLNGGTWSLTVEMFLYALFPFILLVSGRSAKILWLAFGLSLLVTLNAIFGKPDYLYANPVMRLADFMAGIGFYTIKDKLLFRRRDVHIGVIVLLIVSTVFLANRDNYMGCQTLTIFLFGAWIACIFHSKHWFYTNKPMVFCGLISYSFYLWQFLAIETGKHLLHLGPTVATLIAFGMNLSLSVLSYSLLEEPARKAILKKSGQWTHIQTGAPGRNRTSI</sequence>
<feature type="transmembrane region" description="Helical" evidence="1">
    <location>
        <begin position="235"/>
        <end position="253"/>
    </location>
</feature>
<evidence type="ECO:0000256" key="1">
    <source>
        <dbReference type="SAM" id="Phobius"/>
    </source>
</evidence>
<dbReference type="InterPro" id="IPR002656">
    <property type="entry name" value="Acyl_transf_3_dom"/>
</dbReference>
<dbReference type="GO" id="GO:0009103">
    <property type="term" value="P:lipopolysaccharide biosynthetic process"/>
    <property type="evidence" value="ECO:0007669"/>
    <property type="project" value="TreeGrafter"/>
</dbReference>
<keyword evidence="1" id="KW-0472">Membrane</keyword>
<dbReference type="Pfam" id="PF01757">
    <property type="entry name" value="Acyl_transf_3"/>
    <property type="match status" value="1"/>
</dbReference>
<keyword evidence="3" id="KW-0012">Acyltransferase</keyword>
<dbReference type="GO" id="GO:0016020">
    <property type="term" value="C:membrane"/>
    <property type="evidence" value="ECO:0007669"/>
    <property type="project" value="TreeGrafter"/>
</dbReference>
<accession>A0A6N4RFF2</accession>
<keyword evidence="1" id="KW-0812">Transmembrane</keyword>
<feature type="transmembrane region" description="Helical" evidence="1">
    <location>
        <begin position="7"/>
        <end position="25"/>
    </location>
</feature>
<feature type="domain" description="Acyltransferase 3" evidence="2">
    <location>
        <begin position="4"/>
        <end position="312"/>
    </location>
</feature>
<feature type="transmembrane region" description="Helical" evidence="1">
    <location>
        <begin position="213"/>
        <end position="229"/>
    </location>
</feature>
<dbReference type="Proteomes" id="UP000320948">
    <property type="component" value="Unassembled WGS sequence"/>
</dbReference>
<dbReference type="EMBL" id="VAFM01000001">
    <property type="protein sequence ID" value="TKW62059.1"/>
    <property type="molecule type" value="Genomic_DNA"/>
</dbReference>
<feature type="transmembrane region" description="Helical" evidence="1">
    <location>
        <begin position="295"/>
        <end position="316"/>
    </location>
</feature>
<protein>
    <submittedName>
        <fullName evidence="3">Acyltransferase</fullName>
    </submittedName>
</protein>
<dbReference type="GO" id="GO:0016747">
    <property type="term" value="F:acyltransferase activity, transferring groups other than amino-acyl groups"/>
    <property type="evidence" value="ECO:0007669"/>
    <property type="project" value="InterPro"/>
</dbReference>
<proteinExistence type="predicted"/>
<feature type="transmembrane region" description="Helical" evidence="1">
    <location>
        <begin position="133"/>
        <end position="152"/>
    </location>
</feature>
<gene>
    <name evidence="3" type="ORF">DI628_05420</name>
</gene>
<dbReference type="PANTHER" id="PTHR23028:SF53">
    <property type="entry name" value="ACYL_TRANSF_3 DOMAIN-CONTAINING PROTEIN"/>
    <property type="match status" value="1"/>
</dbReference>
<keyword evidence="3" id="KW-0808">Transferase</keyword>
<comment type="caution">
    <text evidence="3">The sequence shown here is derived from an EMBL/GenBank/DDBJ whole genome shotgun (WGS) entry which is preliminary data.</text>
</comment>
<evidence type="ECO:0000313" key="4">
    <source>
        <dbReference type="Proteomes" id="UP000320948"/>
    </source>
</evidence>
<name>A0A6N4RFF2_BLAVI</name>
<feature type="transmembrane region" description="Helical" evidence="1">
    <location>
        <begin position="159"/>
        <end position="176"/>
    </location>
</feature>
<dbReference type="InterPro" id="IPR050879">
    <property type="entry name" value="Acyltransferase_3"/>
</dbReference>
<dbReference type="PANTHER" id="PTHR23028">
    <property type="entry name" value="ACETYLTRANSFERASE"/>
    <property type="match status" value="1"/>
</dbReference>
<feature type="transmembrane region" description="Helical" evidence="1">
    <location>
        <begin position="80"/>
        <end position="98"/>
    </location>
</feature>
<feature type="transmembrane region" description="Helical" evidence="1">
    <location>
        <begin position="182"/>
        <end position="201"/>
    </location>
</feature>
<reference evidence="3 4" key="1">
    <citation type="journal article" date="2017" name="Nat. Commun.">
        <title>In situ click chemistry generation of cyclooxygenase-2 inhibitors.</title>
        <authorList>
            <person name="Bhardwaj A."/>
            <person name="Kaur J."/>
            <person name="Wuest M."/>
            <person name="Wuest F."/>
        </authorList>
    </citation>
    <scope>NUCLEOTIDE SEQUENCE [LARGE SCALE GENOMIC DNA]</scope>
    <source>
        <strain evidence="3">S2_018_000_R2_106</strain>
    </source>
</reference>
<evidence type="ECO:0000259" key="2">
    <source>
        <dbReference type="Pfam" id="PF01757"/>
    </source>
</evidence>
<organism evidence="3 4">
    <name type="scientific">Blastochloris viridis</name>
    <name type="common">Rhodopseudomonas viridis</name>
    <dbReference type="NCBI Taxonomy" id="1079"/>
    <lineage>
        <taxon>Bacteria</taxon>
        <taxon>Pseudomonadati</taxon>
        <taxon>Pseudomonadota</taxon>
        <taxon>Alphaproteobacteria</taxon>
        <taxon>Hyphomicrobiales</taxon>
        <taxon>Blastochloridaceae</taxon>
        <taxon>Blastochloris</taxon>
    </lineage>
</organism>
<keyword evidence="1" id="KW-1133">Transmembrane helix</keyword>
<evidence type="ECO:0000313" key="3">
    <source>
        <dbReference type="EMBL" id="TKW62059.1"/>
    </source>
</evidence>